<evidence type="ECO:0000259" key="2">
    <source>
        <dbReference type="Pfam" id="PF14551"/>
    </source>
</evidence>
<feature type="domain" description="MCM N-terminal" evidence="2">
    <location>
        <begin position="19"/>
        <end position="92"/>
    </location>
</feature>
<evidence type="ECO:0000313" key="4">
    <source>
        <dbReference type="Proteomes" id="UP001189429"/>
    </source>
</evidence>
<evidence type="ECO:0000313" key="3">
    <source>
        <dbReference type="EMBL" id="CAK0869249.1"/>
    </source>
</evidence>
<dbReference type="Proteomes" id="UP001189429">
    <property type="component" value="Unassembled WGS sequence"/>
</dbReference>
<sequence>MAPLRLTAIERDEHDNEMRFFSDFLHRNREEWEKKIEKEIHNGRTRITVDLKELRKEKAGLDLRVLESPAKYLLPWEDALLSFLKETNEKAVRQLKQPLKLSVQGAFGRNHVTPRGMTAATLGQLVCVEGIVTRAGLVQPKLVQSIHVRKDHSESPARATRLRALRDGQSRGDAQDEPGWV</sequence>
<protein>
    <recommendedName>
        <fullName evidence="2">MCM N-terminal domain-containing protein</fullName>
    </recommendedName>
</protein>
<gene>
    <name evidence="3" type="ORF">PCOR1329_LOCUS55669</name>
</gene>
<reference evidence="3" key="1">
    <citation type="submission" date="2023-10" db="EMBL/GenBank/DDBJ databases">
        <authorList>
            <person name="Chen Y."/>
            <person name="Shah S."/>
            <person name="Dougan E. K."/>
            <person name="Thang M."/>
            <person name="Chan C."/>
        </authorList>
    </citation>
    <scope>NUCLEOTIDE SEQUENCE [LARGE SCALE GENOMIC DNA]</scope>
</reference>
<dbReference type="EMBL" id="CAUYUJ010016834">
    <property type="protein sequence ID" value="CAK0869249.1"/>
    <property type="molecule type" value="Genomic_DNA"/>
</dbReference>
<evidence type="ECO:0000256" key="1">
    <source>
        <dbReference type="SAM" id="MobiDB-lite"/>
    </source>
</evidence>
<name>A0ABN9VBG9_9DINO</name>
<dbReference type="InterPro" id="IPR012340">
    <property type="entry name" value="NA-bd_OB-fold"/>
</dbReference>
<dbReference type="InterPro" id="IPR031327">
    <property type="entry name" value="MCM"/>
</dbReference>
<dbReference type="InterPro" id="IPR027925">
    <property type="entry name" value="MCM_N"/>
</dbReference>
<dbReference type="Pfam" id="PF14551">
    <property type="entry name" value="MCM_N"/>
    <property type="match status" value="1"/>
</dbReference>
<dbReference type="PANTHER" id="PTHR11630:SF46">
    <property type="entry name" value="DNA REPLICATION LICENSING FACTOR MCM3-RELATED"/>
    <property type="match status" value="1"/>
</dbReference>
<accession>A0ABN9VBG9</accession>
<dbReference type="PANTHER" id="PTHR11630">
    <property type="entry name" value="DNA REPLICATION LICENSING FACTOR MCM FAMILY MEMBER"/>
    <property type="match status" value="1"/>
</dbReference>
<dbReference type="SUPFAM" id="SSF50249">
    <property type="entry name" value="Nucleic acid-binding proteins"/>
    <property type="match status" value="1"/>
</dbReference>
<organism evidence="3 4">
    <name type="scientific">Prorocentrum cordatum</name>
    <dbReference type="NCBI Taxonomy" id="2364126"/>
    <lineage>
        <taxon>Eukaryota</taxon>
        <taxon>Sar</taxon>
        <taxon>Alveolata</taxon>
        <taxon>Dinophyceae</taxon>
        <taxon>Prorocentrales</taxon>
        <taxon>Prorocentraceae</taxon>
        <taxon>Prorocentrum</taxon>
    </lineage>
</organism>
<feature type="compositionally biased region" description="Basic and acidic residues" evidence="1">
    <location>
        <begin position="164"/>
        <end position="174"/>
    </location>
</feature>
<proteinExistence type="predicted"/>
<comment type="caution">
    <text evidence="3">The sequence shown here is derived from an EMBL/GenBank/DDBJ whole genome shotgun (WGS) entry which is preliminary data.</text>
</comment>
<dbReference type="Gene3D" id="3.30.1640.10">
    <property type="entry name" value="mini-chromosome maintenance (MCM) complex, chain A, domain 1"/>
    <property type="match status" value="1"/>
</dbReference>
<feature type="region of interest" description="Disordered" evidence="1">
    <location>
        <begin position="148"/>
        <end position="181"/>
    </location>
</feature>
<keyword evidence="4" id="KW-1185">Reference proteome</keyword>